<dbReference type="GO" id="GO:0006631">
    <property type="term" value="P:fatty acid metabolic process"/>
    <property type="evidence" value="ECO:0007669"/>
    <property type="project" value="InterPro"/>
</dbReference>
<dbReference type="Gene3D" id="1.10.1040.10">
    <property type="entry name" value="N-(1-d-carboxylethyl)-l-norvaline Dehydrogenase, domain 2"/>
    <property type="match status" value="1"/>
</dbReference>
<dbReference type="InterPro" id="IPR006108">
    <property type="entry name" value="3HC_DH_C"/>
</dbReference>
<feature type="domain" description="3-hydroxyacyl-CoA dehydrogenase NAD binding" evidence="5">
    <location>
        <begin position="6"/>
        <end position="183"/>
    </location>
</feature>
<gene>
    <name evidence="6" type="ORF">HY912_06855</name>
</gene>
<evidence type="ECO:0000256" key="2">
    <source>
        <dbReference type="PIRSR" id="PIRSR000105-1"/>
    </source>
</evidence>
<dbReference type="InterPro" id="IPR013328">
    <property type="entry name" value="6PGD_dom2"/>
</dbReference>
<keyword evidence="1" id="KW-0560">Oxidoreductase</keyword>
<organism evidence="6 7">
    <name type="scientific">Desulfomonile tiedjei</name>
    <dbReference type="NCBI Taxonomy" id="2358"/>
    <lineage>
        <taxon>Bacteria</taxon>
        <taxon>Pseudomonadati</taxon>
        <taxon>Thermodesulfobacteriota</taxon>
        <taxon>Desulfomonilia</taxon>
        <taxon>Desulfomonilales</taxon>
        <taxon>Desulfomonilaceae</taxon>
        <taxon>Desulfomonile</taxon>
    </lineage>
</organism>
<feature type="site" description="Important for catalytic activity" evidence="2">
    <location>
        <position position="139"/>
    </location>
</feature>
<proteinExistence type="predicted"/>
<feature type="binding site" evidence="3">
    <location>
        <position position="56"/>
    </location>
    <ligand>
        <name>CoA</name>
        <dbReference type="ChEBI" id="CHEBI:57287"/>
    </ligand>
</feature>
<dbReference type="SUPFAM" id="SSF48179">
    <property type="entry name" value="6-phosphogluconate dehydrogenase C-terminal domain-like"/>
    <property type="match status" value="1"/>
</dbReference>
<feature type="binding site" evidence="3">
    <location>
        <position position="49"/>
    </location>
    <ligand>
        <name>CoA</name>
        <dbReference type="ChEBI" id="CHEBI:57287"/>
    </ligand>
</feature>
<dbReference type="InterPro" id="IPR008927">
    <property type="entry name" value="6-PGluconate_DH-like_C_sf"/>
</dbReference>
<feature type="domain" description="3-hydroxyacyl-CoA dehydrogenase C-terminal" evidence="4">
    <location>
        <begin position="186"/>
        <end position="282"/>
    </location>
</feature>
<dbReference type="AlphaFoldDB" id="A0A9D6Z5I4"/>
<evidence type="ECO:0000256" key="3">
    <source>
        <dbReference type="PIRSR" id="PIRSR000105-3"/>
    </source>
</evidence>
<dbReference type="InterPro" id="IPR036291">
    <property type="entry name" value="NAD(P)-bd_dom_sf"/>
</dbReference>
<evidence type="ECO:0000256" key="1">
    <source>
        <dbReference type="ARBA" id="ARBA00023002"/>
    </source>
</evidence>
<dbReference type="PANTHER" id="PTHR48075:SF5">
    <property type="entry name" value="3-HYDROXYBUTYRYL-COA DEHYDROGENASE"/>
    <property type="match status" value="1"/>
</dbReference>
<dbReference type="Pfam" id="PF02737">
    <property type="entry name" value="3HCDH_N"/>
    <property type="match status" value="1"/>
</dbReference>
<feature type="binding site" evidence="3">
    <location>
        <position position="118"/>
    </location>
    <ligand>
        <name>CoA</name>
        <dbReference type="ChEBI" id="CHEBI:57287"/>
    </ligand>
</feature>
<dbReference type="FunFam" id="3.40.50.720:FF:000009">
    <property type="entry name" value="Fatty oxidation complex, alpha subunit"/>
    <property type="match status" value="1"/>
</dbReference>
<evidence type="ECO:0000259" key="4">
    <source>
        <dbReference type="Pfam" id="PF00725"/>
    </source>
</evidence>
<accession>A0A9D6Z5I4</accession>
<name>A0A9D6Z5I4_9BACT</name>
<dbReference type="SUPFAM" id="SSF51735">
    <property type="entry name" value="NAD(P)-binding Rossmann-fold domains"/>
    <property type="match status" value="1"/>
</dbReference>
<evidence type="ECO:0000313" key="7">
    <source>
        <dbReference type="Proteomes" id="UP000807825"/>
    </source>
</evidence>
<dbReference type="GO" id="GO:0016616">
    <property type="term" value="F:oxidoreductase activity, acting on the CH-OH group of donors, NAD or NADP as acceptor"/>
    <property type="evidence" value="ECO:0007669"/>
    <property type="project" value="InterPro"/>
</dbReference>
<dbReference type="EMBL" id="JACRDE010000190">
    <property type="protein sequence ID" value="MBI5249196.1"/>
    <property type="molecule type" value="Genomic_DNA"/>
</dbReference>
<evidence type="ECO:0000259" key="5">
    <source>
        <dbReference type="Pfam" id="PF02737"/>
    </source>
</evidence>
<dbReference type="Pfam" id="PF00725">
    <property type="entry name" value="3HCDH"/>
    <property type="match status" value="1"/>
</dbReference>
<protein>
    <submittedName>
        <fullName evidence="6">3-hydroxyacyl-CoA dehydrogenase family protein</fullName>
    </submittedName>
</protein>
<dbReference type="InterPro" id="IPR022694">
    <property type="entry name" value="3-OHacyl-CoA_DH"/>
</dbReference>
<dbReference type="GO" id="GO:0070403">
    <property type="term" value="F:NAD+ binding"/>
    <property type="evidence" value="ECO:0007669"/>
    <property type="project" value="InterPro"/>
</dbReference>
<sequence>MEIKRVCIVGAGLMGSGIAQVCASAGLKVILFDVAPEAVGRALKNIAWSAGKFVEKQKVDGPVEAIMARITATDDLARASEADLCIEAVFEKLDLKQEVFRKLGSVVNPETMLASNTSAISISTLAAGVPCPERVLGLHFFSPVPMMEAVEVVRSQFTSDEVFDRGKFFVKSIGKEPILVHKDVPGFLINRINFPATIEAMRLVEAGVGTVEDIDKGLRLASGRRMGIFETGDMVGLDVTCGALTAIYEETKDPRWFPPAVLRRKVMAGHLGRKTGKGWYEYNPDGTRKPSTE</sequence>
<dbReference type="PIRSF" id="PIRSF000105">
    <property type="entry name" value="HCDH"/>
    <property type="match status" value="1"/>
</dbReference>
<comment type="caution">
    <text evidence="6">The sequence shown here is derived from an EMBL/GenBank/DDBJ whole genome shotgun (WGS) entry which is preliminary data.</text>
</comment>
<dbReference type="Gene3D" id="3.40.50.720">
    <property type="entry name" value="NAD(P)-binding Rossmann-like Domain"/>
    <property type="match status" value="1"/>
</dbReference>
<dbReference type="InterPro" id="IPR006176">
    <property type="entry name" value="3-OHacyl-CoA_DH_NAD-bd"/>
</dbReference>
<dbReference type="Proteomes" id="UP000807825">
    <property type="component" value="Unassembled WGS sequence"/>
</dbReference>
<evidence type="ECO:0000313" key="6">
    <source>
        <dbReference type="EMBL" id="MBI5249196.1"/>
    </source>
</evidence>
<dbReference type="PANTHER" id="PTHR48075">
    <property type="entry name" value="3-HYDROXYACYL-COA DEHYDROGENASE FAMILY PROTEIN"/>
    <property type="match status" value="1"/>
</dbReference>
<reference evidence="6" key="1">
    <citation type="submission" date="2020-07" db="EMBL/GenBank/DDBJ databases">
        <title>Huge and variable diversity of episymbiotic CPR bacteria and DPANN archaea in groundwater ecosystems.</title>
        <authorList>
            <person name="He C.Y."/>
            <person name="Keren R."/>
            <person name="Whittaker M."/>
            <person name="Farag I.F."/>
            <person name="Doudna J."/>
            <person name="Cate J.H.D."/>
            <person name="Banfield J.F."/>
        </authorList>
    </citation>
    <scope>NUCLEOTIDE SEQUENCE</scope>
    <source>
        <strain evidence="6">NC_groundwater_1664_Pr3_B-0.1um_52_9</strain>
    </source>
</reference>